<reference evidence="4 5" key="1">
    <citation type="submission" date="2019-08" db="EMBL/GenBank/DDBJ databases">
        <title>Arthrobacter sp. nov., isolated from plateau pika and Tibetan wild ass.</title>
        <authorList>
            <person name="Ge Y."/>
        </authorList>
    </citation>
    <scope>NUCLEOTIDE SEQUENCE [LARGE SCALE GENOMIC DNA]</scope>
    <source>
        <strain evidence="4 5">785</strain>
    </source>
</reference>
<dbReference type="Gene3D" id="3.20.20.140">
    <property type="entry name" value="Metal-dependent hydrolases"/>
    <property type="match status" value="1"/>
</dbReference>
<comment type="caution">
    <text evidence="4">The sequence shown here is derived from an EMBL/GenBank/DDBJ whole genome shotgun (WGS) entry which is preliminary data.</text>
</comment>
<dbReference type="Proteomes" id="UP000326852">
    <property type="component" value="Unassembled WGS sequence"/>
</dbReference>
<evidence type="ECO:0000256" key="3">
    <source>
        <dbReference type="PROSITE-ProRule" id="PRU00679"/>
    </source>
</evidence>
<dbReference type="InterPro" id="IPR032466">
    <property type="entry name" value="Metal_Hydrolase"/>
</dbReference>
<evidence type="ECO:0000256" key="2">
    <source>
        <dbReference type="ARBA" id="ARBA00022801"/>
    </source>
</evidence>
<dbReference type="Pfam" id="PF02126">
    <property type="entry name" value="PTE"/>
    <property type="match status" value="1"/>
</dbReference>
<keyword evidence="1" id="KW-0479">Metal-binding</keyword>
<name>A0A5N6MHG8_9MICC</name>
<comment type="caution">
    <text evidence="3">Lacks conserved residue(s) required for the propagation of feature annotation.</text>
</comment>
<sequence>MSHFVGDDAARTSHGAVAHQNGNAVVNTVLGPVPADQLGPVAVHEALLSVVPGAEYAPEITMDRAEIFDVLAAKLTDFHRHGGRTIVDSTGMFHGRDLRLYEALSRSTGVNIIASTGMGPEEMLGGYFLTPQTNPPTPWPADKFADLFTREATEGMVIPRLERRAAAGLVTTTADRAGMTPTEESLFRGSARTALATGVPLSIRFGADALHDLDVVLDEGLPADRVLVGGLDRRDAVEAGAALEIARRGAYVGLDHVGLNEDPGYVDDRQRAALVLELVAAGFADRILLSGNAVGVAKGHPDYDLPFSYVLSAFMPFLKSRGVGGADAERILVGNPRALLSVQAAVPARA</sequence>
<dbReference type="AlphaFoldDB" id="A0A5N6MHG8"/>
<dbReference type="RefSeq" id="WP_152272245.1">
    <property type="nucleotide sequence ID" value="NZ_VTFX01000004.1"/>
</dbReference>
<dbReference type="PANTHER" id="PTHR10819:SF3">
    <property type="entry name" value="PHOSPHOTRIESTERASE-RELATED PROTEIN"/>
    <property type="match status" value="1"/>
</dbReference>
<evidence type="ECO:0000313" key="5">
    <source>
        <dbReference type="Proteomes" id="UP000326852"/>
    </source>
</evidence>
<dbReference type="GO" id="GO:0008270">
    <property type="term" value="F:zinc ion binding"/>
    <property type="evidence" value="ECO:0007669"/>
    <property type="project" value="InterPro"/>
</dbReference>
<dbReference type="EMBL" id="VTFX01000004">
    <property type="protein sequence ID" value="KAD3633010.1"/>
    <property type="molecule type" value="Genomic_DNA"/>
</dbReference>
<gene>
    <name evidence="4" type="ORF">GD627_09185</name>
</gene>
<dbReference type="PANTHER" id="PTHR10819">
    <property type="entry name" value="PHOSPHOTRIESTERASE-RELATED"/>
    <property type="match status" value="1"/>
</dbReference>
<comment type="similarity">
    <text evidence="3">Belongs to the metallo-dependent hydrolases superfamily. Phosphotriesterase family.</text>
</comment>
<dbReference type="GO" id="GO:0016787">
    <property type="term" value="F:hydrolase activity"/>
    <property type="evidence" value="ECO:0007669"/>
    <property type="project" value="UniProtKB-KW"/>
</dbReference>
<dbReference type="InterPro" id="IPR001559">
    <property type="entry name" value="Phosphotriesterase"/>
</dbReference>
<dbReference type="PROSITE" id="PS51347">
    <property type="entry name" value="PHOSPHOTRIESTERASE_2"/>
    <property type="match status" value="1"/>
</dbReference>
<evidence type="ECO:0000313" key="4">
    <source>
        <dbReference type="EMBL" id="KAD3633010.1"/>
    </source>
</evidence>
<keyword evidence="2" id="KW-0378">Hydrolase</keyword>
<evidence type="ECO:0000256" key="1">
    <source>
        <dbReference type="ARBA" id="ARBA00022723"/>
    </source>
</evidence>
<protein>
    <submittedName>
        <fullName evidence="4">Phosphotriesterase</fullName>
    </submittedName>
</protein>
<proteinExistence type="inferred from homology"/>
<dbReference type="SUPFAM" id="SSF51556">
    <property type="entry name" value="Metallo-dependent hydrolases"/>
    <property type="match status" value="1"/>
</dbReference>
<accession>A0A5N6MHG8</accession>
<organism evidence="4 5">
    <name type="scientific">Arthrobacter yangruifuii</name>
    <dbReference type="NCBI Taxonomy" id="2606616"/>
    <lineage>
        <taxon>Bacteria</taxon>
        <taxon>Bacillati</taxon>
        <taxon>Actinomycetota</taxon>
        <taxon>Actinomycetes</taxon>
        <taxon>Micrococcales</taxon>
        <taxon>Micrococcaceae</taxon>
        <taxon>Arthrobacter</taxon>
    </lineage>
</organism>
<keyword evidence="5" id="KW-1185">Reference proteome</keyword>